<keyword evidence="2" id="KW-1185">Reference proteome</keyword>
<gene>
    <name evidence="1" type="ORF">GCM10011495_35800</name>
</gene>
<proteinExistence type="predicted"/>
<protein>
    <submittedName>
        <fullName evidence="1">Uncharacterized protein</fullName>
    </submittedName>
</protein>
<reference evidence="2" key="1">
    <citation type="journal article" date="2019" name="Int. J. Syst. Evol. Microbiol.">
        <title>The Global Catalogue of Microorganisms (GCM) 10K type strain sequencing project: providing services to taxonomists for standard genome sequencing and annotation.</title>
        <authorList>
            <consortium name="The Broad Institute Genomics Platform"/>
            <consortium name="The Broad Institute Genome Sequencing Center for Infectious Disease"/>
            <person name="Wu L."/>
            <person name="Ma J."/>
        </authorList>
    </citation>
    <scope>NUCLEOTIDE SEQUENCE [LARGE SCALE GENOMIC DNA]</scope>
    <source>
        <strain evidence="2">CGMCC 1.14966</strain>
    </source>
</reference>
<organism evidence="1 2">
    <name type="scientific">Hymenobacter frigidus</name>
    <dbReference type="NCBI Taxonomy" id="1524095"/>
    <lineage>
        <taxon>Bacteria</taxon>
        <taxon>Pseudomonadati</taxon>
        <taxon>Bacteroidota</taxon>
        <taxon>Cytophagia</taxon>
        <taxon>Cytophagales</taxon>
        <taxon>Hymenobacteraceae</taxon>
        <taxon>Hymenobacter</taxon>
    </lineage>
</organism>
<evidence type="ECO:0000313" key="2">
    <source>
        <dbReference type="Proteomes" id="UP000637774"/>
    </source>
</evidence>
<dbReference type="Proteomes" id="UP000637774">
    <property type="component" value="Unassembled WGS sequence"/>
</dbReference>
<sequence>MLLFDHQNSGKTEVAAPELYRVCWQDSAVLEGLPRYTKAHQLKPQTSCLTLASMPVRGGKCTYISHLAVHPGVNDNYPNYWFRAAGYLVLVYDPVFKSLCNEEQLRREVDAQLRLNHTQLIMHPAISEPVSLRVLERGTKVEYTDTDEYPELK</sequence>
<name>A0ABQ2ADK9_9BACT</name>
<evidence type="ECO:0000313" key="1">
    <source>
        <dbReference type="EMBL" id="GGH90282.1"/>
    </source>
</evidence>
<comment type="caution">
    <text evidence="1">The sequence shown here is derived from an EMBL/GenBank/DDBJ whole genome shotgun (WGS) entry which is preliminary data.</text>
</comment>
<accession>A0ABQ2ADK9</accession>
<dbReference type="EMBL" id="BMGY01000051">
    <property type="protein sequence ID" value="GGH90282.1"/>
    <property type="molecule type" value="Genomic_DNA"/>
</dbReference>